<dbReference type="InterPro" id="IPR050664">
    <property type="entry name" value="Octanoyltrans_LipM/LipL"/>
</dbReference>
<evidence type="ECO:0000313" key="2">
    <source>
        <dbReference type="Proteomes" id="UP000217918"/>
    </source>
</evidence>
<dbReference type="SUPFAM" id="SSF55681">
    <property type="entry name" value="Class II aaRS and biotin synthetases"/>
    <property type="match status" value="1"/>
</dbReference>
<gene>
    <name evidence="1" type="ORF">CNR29_02880</name>
</gene>
<dbReference type="RefSeq" id="WP_021740981.1">
    <property type="nucleotide sequence ID" value="NZ_CBCRTO010000008.1"/>
</dbReference>
<dbReference type="GeneID" id="56992296"/>
<name>A0A1W6NEH8_LEVBR</name>
<sequence>MFLDLPTNTIQTVTTPIAATQKNQAFGYTNALLDLVAELKQPILHFWTMQPTVIMGLKDKRLPDLTAAIKAIQRHGYDYVLRNSGGLAVVSDAGILNVSLFAPLTTPPMSVDAAYAQMTTLVDAAWPELAIQHYEITHSYCPGDYDLSVNGLKIAGIAQRRSPHALVTMLYLSVNGDQLARGQMIRDFYTAGLAGQENTWDFPDVDPATMTTTAALIGQNLMVADAQQRFITAAEQAGLKVGRTLLAQAMATPEFGAHLDHATAQMARRQPQLNKEDSL</sequence>
<dbReference type="PROSITE" id="PS51733">
    <property type="entry name" value="BPL_LPL_CATALYTIC"/>
    <property type="match status" value="1"/>
</dbReference>
<dbReference type="InterPro" id="IPR045864">
    <property type="entry name" value="aa-tRNA-synth_II/BPL/LPL"/>
</dbReference>
<proteinExistence type="predicted"/>
<dbReference type="EMBL" id="NVYO01000001">
    <property type="protein sequence ID" value="PBQ23020.1"/>
    <property type="molecule type" value="Genomic_DNA"/>
</dbReference>
<dbReference type="AlphaFoldDB" id="A0A1W6NEH8"/>
<keyword evidence="1" id="KW-0436">Ligase</keyword>
<evidence type="ECO:0000313" key="1">
    <source>
        <dbReference type="EMBL" id="PBQ23020.1"/>
    </source>
</evidence>
<accession>A0A1W6NEH8</accession>
<dbReference type="GO" id="GO:0140096">
    <property type="term" value="F:catalytic activity, acting on a protein"/>
    <property type="evidence" value="ECO:0007669"/>
    <property type="project" value="UniProtKB-ARBA"/>
</dbReference>
<dbReference type="PANTHER" id="PTHR43679:SF2">
    <property type="entry name" value="OCTANOYL-[GCVH]:PROTEIN N-OCTANOYLTRANSFERASE"/>
    <property type="match status" value="1"/>
</dbReference>
<dbReference type="Proteomes" id="UP000217918">
    <property type="component" value="Unassembled WGS sequence"/>
</dbReference>
<dbReference type="CDD" id="cd16443">
    <property type="entry name" value="LplA"/>
    <property type="match status" value="1"/>
</dbReference>
<dbReference type="GO" id="GO:0016740">
    <property type="term" value="F:transferase activity"/>
    <property type="evidence" value="ECO:0007669"/>
    <property type="project" value="UniProtKB-ARBA"/>
</dbReference>
<comment type="caution">
    <text evidence="1">The sequence shown here is derived from an EMBL/GenBank/DDBJ whole genome shotgun (WGS) entry which is preliminary data.</text>
</comment>
<dbReference type="Gene3D" id="3.30.930.10">
    <property type="entry name" value="Bira Bifunctional Protein, Domain 2"/>
    <property type="match status" value="1"/>
</dbReference>
<dbReference type="GO" id="GO:0016874">
    <property type="term" value="F:ligase activity"/>
    <property type="evidence" value="ECO:0007669"/>
    <property type="project" value="UniProtKB-KW"/>
</dbReference>
<protein>
    <submittedName>
        <fullName evidence="1">Lipoate--protein ligase family protein</fullName>
    </submittedName>
</protein>
<dbReference type="PANTHER" id="PTHR43679">
    <property type="entry name" value="OCTANOYLTRANSFERASE LIPM-RELATED"/>
    <property type="match status" value="1"/>
</dbReference>
<organism evidence="1 2">
    <name type="scientific">Levilactobacillus brevis</name>
    <name type="common">Lactobacillus brevis</name>
    <dbReference type="NCBI Taxonomy" id="1580"/>
    <lineage>
        <taxon>Bacteria</taxon>
        <taxon>Bacillati</taxon>
        <taxon>Bacillota</taxon>
        <taxon>Bacilli</taxon>
        <taxon>Lactobacillales</taxon>
        <taxon>Lactobacillaceae</taxon>
        <taxon>Levilactobacillus</taxon>
    </lineage>
</organism>
<reference evidence="1 2" key="1">
    <citation type="submission" date="2017-09" db="EMBL/GenBank/DDBJ databases">
        <title>Genome sequence of Lactobacillus brevis D7.</title>
        <authorList>
            <person name="Kwon M.-S."/>
            <person name="Lim S.K."/>
            <person name="Choi H.-J."/>
        </authorList>
    </citation>
    <scope>NUCLEOTIDE SEQUENCE [LARGE SCALE GENOMIC DNA]</scope>
    <source>
        <strain evidence="1 2">D7</strain>
    </source>
</reference>
<dbReference type="InterPro" id="IPR004143">
    <property type="entry name" value="BPL_LPL_catalytic"/>
</dbReference>
<dbReference type="GO" id="GO:0009249">
    <property type="term" value="P:protein lipoylation"/>
    <property type="evidence" value="ECO:0007669"/>
    <property type="project" value="UniProtKB-ARBA"/>
</dbReference>
<dbReference type="Pfam" id="PF21948">
    <property type="entry name" value="LplA-B_cat"/>
    <property type="match status" value="1"/>
</dbReference>